<protein>
    <submittedName>
        <fullName evidence="1">Uncharacterized protein</fullName>
    </submittedName>
</protein>
<proteinExistence type="predicted"/>
<reference evidence="1" key="1">
    <citation type="submission" date="2017-07" db="EMBL/GenBank/DDBJ databases">
        <title>Taro Niue Genome Assembly and Annotation.</title>
        <authorList>
            <person name="Atibalentja N."/>
            <person name="Keating K."/>
            <person name="Fields C.J."/>
        </authorList>
    </citation>
    <scope>NUCLEOTIDE SEQUENCE</scope>
    <source>
        <strain evidence="1">Niue_2</strain>
        <tissue evidence="1">Leaf</tissue>
    </source>
</reference>
<dbReference type="EMBL" id="NMUH01001778">
    <property type="protein sequence ID" value="MQL95284.1"/>
    <property type="molecule type" value="Genomic_DNA"/>
</dbReference>
<accession>A0A843VQC3</accession>
<dbReference type="Proteomes" id="UP000652761">
    <property type="component" value="Unassembled WGS sequence"/>
</dbReference>
<organism evidence="1 2">
    <name type="scientific">Colocasia esculenta</name>
    <name type="common">Wild taro</name>
    <name type="synonym">Arum esculentum</name>
    <dbReference type="NCBI Taxonomy" id="4460"/>
    <lineage>
        <taxon>Eukaryota</taxon>
        <taxon>Viridiplantae</taxon>
        <taxon>Streptophyta</taxon>
        <taxon>Embryophyta</taxon>
        <taxon>Tracheophyta</taxon>
        <taxon>Spermatophyta</taxon>
        <taxon>Magnoliopsida</taxon>
        <taxon>Liliopsida</taxon>
        <taxon>Araceae</taxon>
        <taxon>Aroideae</taxon>
        <taxon>Colocasieae</taxon>
        <taxon>Colocasia</taxon>
    </lineage>
</organism>
<sequence length="118" mass="13586">MVANTFAGTSDGKEVEGNVNSSNFWDRVLRVVDGDRRPSIRLVYAKLEAAKKKIREVSPRYTHLVLDVIEDRWDRQMSRDLHMTADWWFNFGHTASTLRKVVVKILSKTFSSSGVHLH</sequence>
<comment type="caution">
    <text evidence="1">The sequence shown here is derived from an EMBL/GenBank/DDBJ whole genome shotgun (WGS) entry which is preliminary data.</text>
</comment>
<name>A0A843VQC3_COLES</name>
<evidence type="ECO:0000313" key="1">
    <source>
        <dbReference type="EMBL" id="MQL95284.1"/>
    </source>
</evidence>
<gene>
    <name evidence="1" type="ORF">Taro_027959</name>
</gene>
<evidence type="ECO:0000313" key="2">
    <source>
        <dbReference type="Proteomes" id="UP000652761"/>
    </source>
</evidence>
<dbReference type="AlphaFoldDB" id="A0A843VQC3"/>
<keyword evidence="2" id="KW-1185">Reference proteome</keyword>